<organism evidence="5">
    <name type="scientific">Mesocestoides corti</name>
    <name type="common">Flatworm</name>
    <dbReference type="NCBI Taxonomy" id="53468"/>
    <lineage>
        <taxon>Eukaryota</taxon>
        <taxon>Metazoa</taxon>
        <taxon>Spiralia</taxon>
        <taxon>Lophotrochozoa</taxon>
        <taxon>Platyhelminthes</taxon>
        <taxon>Cestoda</taxon>
        <taxon>Eucestoda</taxon>
        <taxon>Cyclophyllidea</taxon>
        <taxon>Mesocestoididae</taxon>
        <taxon>Mesocestoides</taxon>
    </lineage>
</organism>
<dbReference type="InterPro" id="IPR055469">
    <property type="entry name" value="DUF7041"/>
</dbReference>
<protein>
    <submittedName>
        <fullName evidence="5">Gag_p30 domain-containing protein</fullName>
    </submittedName>
</protein>
<dbReference type="PANTHER" id="PTHR33327:SF3">
    <property type="entry name" value="RNA-DIRECTED DNA POLYMERASE"/>
    <property type="match status" value="1"/>
</dbReference>
<dbReference type="AlphaFoldDB" id="A0A0R3UPN2"/>
<evidence type="ECO:0000256" key="1">
    <source>
        <dbReference type="SAM" id="MobiDB-lite"/>
    </source>
</evidence>
<dbReference type="EMBL" id="UXSR01005848">
    <property type="protein sequence ID" value="VDD83809.1"/>
    <property type="molecule type" value="Genomic_DNA"/>
</dbReference>
<sequence length="194" mass="21749">MYAGPRYNPYSVMNMANPEIWFSKLEARFYLQGITSQLDKYYYAVAELPSNAAIEVADLLKAVPEGNPYDQLKHGVITRLKQINEECQQRESSSVRSGNAVLPKMHQVAEGWKIDDTGPRQTGTERTRRVIGESGPAIPPNKPAESASVNKDPKAVEHPTTQFREFSWDLDINGVIRDLGKVMNVLTTVGDQKR</sequence>
<dbReference type="Pfam" id="PF23055">
    <property type="entry name" value="DUF7041"/>
    <property type="match status" value="1"/>
</dbReference>
<reference evidence="3 4" key="1">
    <citation type="submission" date="2018-10" db="EMBL/GenBank/DDBJ databases">
        <authorList>
            <consortium name="Pathogen Informatics"/>
        </authorList>
    </citation>
    <scope>NUCLEOTIDE SEQUENCE [LARGE SCALE GENOMIC DNA]</scope>
</reference>
<dbReference type="PANTHER" id="PTHR33327">
    <property type="entry name" value="ENDONUCLEASE"/>
    <property type="match status" value="1"/>
</dbReference>
<gene>
    <name evidence="3" type="ORF">MCOS_LOCUS9812</name>
</gene>
<feature type="compositionally biased region" description="Basic and acidic residues" evidence="1">
    <location>
        <begin position="114"/>
        <end position="131"/>
    </location>
</feature>
<dbReference type="WBParaSite" id="MCU_009998-RA">
    <property type="protein sequence ID" value="MCU_009998-RA"/>
    <property type="gene ID" value="MCU_009998"/>
</dbReference>
<evidence type="ECO:0000259" key="2">
    <source>
        <dbReference type="Pfam" id="PF23055"/>
    </source>
</evidence>
<dbReference type="STRING" id="53468.A0A0R3UPN2"/>
<dbReference type="Proteomes" id="UP000267029">
    <property type="component" value="Unassembled WGS sequence"/>
</dbReference>
<dbReference type="OrthoDB" id="6251906at2759"/>
<name>A0A0R3UPN2_MESCO</name>
<keyword evidence="4" id="KW-1185">Reference proteome</keyword>
<accession>A0A0R3UPN2</accession>
<evidence type="ECO:0000313" key="5">
    <source>
        <dbReference type="WBParaSite" id="MCU_009998-RA"/>
    </source>
</evidence>
<proteinExistence type="predicted"/>
<feature type="region of interest" description="Disordered" evidence="1">
    <location>
        <begin position="114"/>
        <end position="157"/>
    </location>
</feature>
<reference evidence="5" key="2">
    <citation type="submission" date="2019-11" db="UniProtKB">
        <authorList>
            <consortium name="WormBaseParasite"/>
        </authorList>
    </citation>
    <scope>IDENTIFICATION</scope>
</reference>
<feature type="domain" description="DUF7041" evidence="2">
    <location>
        <begin position="14"/>
        <end position="88"/>
    </location>
</feature>
<evidence type="ECO:0000313" key="4">
    <source>
        <dbReference type="Proteomes" id="UP000267029"/>
    </source>
</evidence>
<evidence type="ECO:0000313" key="3">
    <source>
        <dbReference type="EMBL" id="VDD83809.1"/>
    </source>
</evidence>